<dbReference type="OrthoDB" id="847837at2759"/>
<evidence type="ECO:0000256" key="1">
    <source>
        <dbReference type="ARBA" id="ARBA00007626"/>
    </source>
</evidence>
<dbReference type="PROSITE" id="PS51375">
    <property type="entry name" value="PPR"/>
    <property type="match status" value="1"/>
</dbReference>
<sequence length="120" mass="13378">ALCEIGNLSATFCVLDEFPKQRCRPNVRTFSTLMHGLCEGGMVEEAFELFDRMERDGFDPDTITFNILISGLRIGSKVGLRRGRTVRTGSRTIQAGSGRFHGLNWPNCNSGVHAVRFIRS</sequence>
<name>A0A1Q3CV19_CEPFO</name>
<comment type="caution">
    <text evidence="4">The sequence shown here is derived from an EMBL/GenBank/DDBJ whole genome shotgun (WGS) entry which is preliminary data.</text>
</comment>
<dbReference type="InterPro" id="IPR011990">
    <property type="entry name" value="TPR-like_helical_dom_sf"/>
</dbReference>
<gene>
    <name evidence="4" type="ORF">CFOL_v3_27521</name>
</gene>
<dbReference type="NCBIfam" id="TIGR00756">
    <property type="entry name" value="PPR"/>
    <property type="match status" value="1"/>
</dbReference>
<reference evidence="5" key="1">
    <citation type="submission" date="2016-04" db="EMBL/GenBank/DDBJ databases">
        <title>Cephalotus genome sequencing.</title>
        <authorList>
            <person name="Fukushima K."/>
            <person name="Hasebe M."/>
            <person name="Fang X."/>
        </authorList>
    </citation>
    <scope>NUCLEOTIDE SEQUENCE [LARGE SCALE GENOMIC DNA]</scope>
    <source>
        <strain evidence="5">cv. St1</strain>
    </source>
</reference>
<dbReference type="InParanoid" id="A0A1Q3CV19"/>
<evidence type="ECO:0000313" key="5">
    <source>
        <dbReference type="Proteomes" id="UP000187406"/>
    </source>
</evidence>
<dbReference type="EMBL" id="BDDD01003110">
    <property type="protein sequence ID" value="GAV84077.1"/>
    <property type="molecule type" value="Genomic_DNA"/>
</dbReference>
<dbReference type="Pfam" id="PF13041">
    <property type="entry name" value="PPR_2"/>
    <property type="match status" value="1"/>
</dbReference>
<keyword evidence="2" id="KW-0677">Repeat</keyword>
<feature type="non-terminal residue" evidence="4">
    <location>
        <position position="1"/>
    </location>
</feature>
<evidence type="ECO:0000256" key="3">
    <source>
        <dbReference type="PROSITE-ProRule" id="PRU00708"/>
    </source>
</evidence>
<accession>A0A1Q3CV19</accession>
<evidence type="ECO:0000313" key="4">
    <source>
        <dbReference type="EMBL" id="GAV84077.1"/>
    </source>
</evidence>
<feature type="repeat" description="PPR" evidence="3">
    <location>
        <begin position="26"/>
        <end position="60"/>
    </location>
</feature>
<proteinExistence type="inferred from homology"/>
<dbReference type="PANTHER" id="PTHR47941">
    <property type="entry name" value="PENTATRICOPEPTIDE REPEAT-CONTAINING PROTEIN 3, MITOCHONDRIAL"/>
    <property type="match status" value="1"/>
</dbReference>
<organism evidence="4 5">
    <name type="scientific">Cephalotus follicularis</name>
    <name type="common">Albany pitcher plant</name>
    <dbReference type="NCBI Taxonomy" id="3775"/>
    <lineage>
        <taxon>Eukaryota</taxon>
        <taxon>Viridiplantae</taxon>
        <taxon>Streptophyta</taxon>
        <taxon>Embryophyta</taxon>
        <taxon>Tracheophyta</taxon>
        <taxon>Spermatophyta</taxon>
        <taxon>Magnoliopsida</taxon>
        <taxon>eudicotyledons</taxon>
        <taxon>Gunneridae</taxon>
        <taxon>Pentapetalae</taxon>
        <taxon>rosids</taxon>
        <taxon>fabids</taxon>
        <taxon>Oxalidales</taxon>
        <taxon>Cephalotaceae</taxon>
        <taxon>Cephalotus</taxon>
    </lineage>
</organism>
<keyword evidence="5" id="KW-1185">Reference proteome</keyword>
<evidence type="ECO:0000256" key="2">
    <source>
        <dbReference type="ARBA" id="ARBA00022737"/>
    </source>
</evidence>
<protein>
    <submittedName>
        <fullName evidence="4">PPR_2 domain-containing protein</fullName>
    </submittedName>
</protein>
<dbReference type="AlphaFoldDB" id="A0A1Q3CV19"/>
<dbReference type="Gene3D" id="1.25.40.10">
    <property type="entry name" value="Tetratricopeptide repeat domain"/>
    <property type="match status" value="1"/>
</dbReference>
<dbReference type="Proteomes" id="UP000187406">
    <property type="component" value="Unassembled WGS sequence"/>
</dbReference>
<dbReference type="InterPro" id="IPR002885">
    <property type="entry name" value="PPR_rpt"/>
</dbReference>
<comment type="similarity">
    <text evidence="1">Belongs to the PPR family. P subfamily.</text>
</comment>